<feature type="transmembrane region" description="Helical" evidence="1">
    <location>
        <begin position="116"/>
        <end position="139"/>
    </location>
</feature>
<feature type="transmembrane region" description="Helical" evidence="1">
    <location>
        <begin position="182"/>
        <end position="202"/>
    </location>
</feature>
<keyword evidence="1" id="KW-0812">Transmembrane</keyword>
<keyword evidence="1" id="KW-0472">Membrane</keyword>
<dbReference type="STRING" id="483937.AMQ84_14285"/>
<keyword evidence="1" id="KW-1133">Transmembrane helix</keyword>
<dbReference type="HOGENOM" id="CLU_039027_0_0_9"/>
<gene>
    <name evidence="2" type="ORF">PRIO_2521</name>
</gene>
<sequence>MMRSLSAYFYLIKSNLVSQMRSYSFLFVIGISVFAGYACVPDAAAGYEIFYIGGVRGIYNSAWLGGLAAMLTTMLLWLFGFFMLRSQISGDARLKLGPLIASAPVRKIRYITAKAAANFVVLLVIGAVLLVAFMAMQLLRGESSQLRLTDYMAPFFFVTFPSLFLLGSLTVLFDVFPGLKGVLGNVLFFCLWIAVGVVSIAAPSDWWDLFGVSGILNTMAHSAAEHYPALSSLEGGGSFGYYQTQGQIPTFVWQGAAWDSSLVPVRLVWIAVGIGGIILSALLFRRFEHLEGSAKAHPLAPGREKAPALPLAAMEHSGSLQLSPAVRVKGARLPGRVKAELKLMLKGMSLWWTLPAIILIAAPLLVTANSVNSLLPFIMIWPLALWSQMGTRDQHYFTTGLTLSCSSPLAKWWTEWLSGVFITLLFSAGAIIRFIAEDQMPALLAWGTGLLFIPTLALALGTLGGSKKLFEVIYLLWWYMGPLNHVPSLDFLGVSDRNPVLYLMFTVVLFAAGSAVRLWQTGNLSIRRRTI</sequence>
<feature type="transmembrane region" description="Helical" evidence="1">
    <location>
        <begin position="62"/>
        <end position="84"/>
    </location>
</feature>
<evidence type="ECO:0000256" key="1">
    <source>
        <dbReference type="SAM" id="Phobius"/>
    </source>
</evidence>
<evidence type="ECO:0000313" key="2">
    <source>
        <dbReference type="EMBL" id="CQR54926.1"/>
    </source>
</evidence>
<organism evidence="2 3">
    <name type="scientific">Paenibacillus riograndensis SBR5</name>
    <dbReference type="NCBI Taxonomy" id="1073571"/>
    <lineage>
        <taxon>Bacteria</taxon>
        <taxon>Bacillati</taxon>
        <taxon>Bacillota</taxon>
        <taxon>Bacilli</taxon>
        <taxon>Bacillales</taxon>
        <taxon>Paenibacillaceae</taxon>
        <taxon>Paenibacillus</taxon>
        <taxon>Paenibacillus sonchi group</taxon>
    </lineage>
</organism>
<reference evidence="3" key="1">
    <citation type="submission" date="2015-03" db="EMBL/GenBank/DDBJ databases">
        <authorList>
            <person name="Wibberg D."/>
        </authorList>
    </citation>
    <scope>NUCLEOTIDE SEQUENCE [LARGE SCALE GENOMIC DNA]</scope>
</reference>
<feature type="transmembrane region" description="Helical" evidence="1">
    <location>
        <begin position="267"/>
        <end position="284"/>
    </location>
</feature>
<accession>A0A0E4CW66</accession>
<dbReference type="AlphaFoldDB" id="A0A0E4CW66"/>
<name>A0A0E4CW66_9BACL</name>
<dbReference type="RefSeq" id="WP_052741444.1">
    <property type="nucleotide sequence ID" value="NZ_AGBD01000402.1"/>
</dbReference>
<dbReference type="Proteomes" id="UP000033163">
    <property type="component" value="Chromosome I"/>
</dbReference>
<feature type="transmembrane region" description="Helical" evidence="1">
    <location>
        <begin position="500"/>
        <end position="519"/>
    </location>
</feature>
<feature type="transmembrane region" description="Helical" evidence="1">
    <location>
        <begin position="412"/>
        <end position="436"/>
    </location>
</feature>
<evidence type="ECO:0000313" key="3">
    <source>
        <dbReference type="Proteomes" id="UP000033163"/>
    </source>
</evidence>
<proteinExistence type="predicted"/>
<feature type="transmembrane region" description="Helical" evidence="1">
    <location>
        <begin position="350"/>
        <end position="368"/>
    </location>
</feature>
<protein>
    <submittedName>
        <fullName evidence="2">Uncharacterized protein</fullName>
    </submittedName>
</protein>
<dbReference type="KEGG" id="pri:PRIO_2521"/>
<feature type="transmembrane region" description="Helical" evidence="1">
    <location>
        <begin position="442"/>
        <end position="460"/>
    </location>
</feature>
<dbReference type="EMBL" id="LN831776">
    <property type="protein sequence ID" value="CQR54926.1"/>
    <property type="molecule type" value="Genomic_DNA"/>
</dbReference>
<feature type="transmembrane region" description="Helical" evidence="1">
    <location>
        <begin position="151"/>
        <end position="175"/>
    </location>
</feature>
<dbReference type="PATRIC" id="fig|1073571.4.peg.2689"/>